<dbReference type="Proteomes" id="UP000199766">
    <property type="component" value="Unassembled WGS sequence"/>
</dbReference>
<dbReference type="STRING" id="180197.SAMN02982919_01411"/>
<name>A0A1H9K0W7_9BURK</name>
<dbReference type="CDD" id="cd00495">
    <property type="entry name" value="Ribosomal_L25_TL5_CTC"/>
    <property type="match status" value="1"/>
</dbReference>
<dbReference type="PANTHER" id="PTHR33284:SF1">
    <property type="entry name" value="RIBOSOMAL PROTEIN L25_GLN-TRNA SYNTHETASE, ANTI-CODON-BINDING DOMAIN-CONTAINING PROTEIN"/>
    <property type="match status" value="1"/>
</dbReference>
<dbReference type="Gene3D" id="2.40.240.10">
    <property type="entry name" value="Ribosomal Protein L25, Chain P"/>
    <property type="match status" value="1"/>
</dbReference>
<keyword evidence="2 5" id="KW-0694">RNA-binding</keyword>
<dbReference type="Pfam" id="PF14693">
    <property type="entry name" value="Ribosomal_TL5_C"/>
    <property type="match status" value="1"/>
</dbReference>
<dbReference type="PANTHER" id="PTHR33284">
    <property type="entry name" value="RIBOSOMAL PROTEIN L25/GLN-TRNA SYNTHETASE, ANTI-CODON-BINDING DOMAIN-CONTAINING PROTEIN"/>
    <property type="match status" value="1"/>
</dbReference>
<dbReference type="InterPro" id="IPR037121">
    <property type="entry name" value="Ribosomal_bL25_C"/>
</dbReference>
<evidence type="ECO:0000256" key="1">
    <source>
        <dbReference type="ARBA" id="ARBA00022730"/>
    </source>
</evidence>
<dbReference type="Pfam" id="PF01386">
    <property type="entry name" value="Ribosomal_L25p"/>
    <property type="match status" value="1"/>
</dbReference>
<dbReference type="AlphaFoldDB" id="A0A1H9K0W7"/>
<dbReference type="GO" id="GO:0008097">
    <property type="term" value="F:5S rRNA binding"/>
    <property type="evidence" value="ECO:0007669"/>
    <property type="project" value="InterPro"/>
</dbReference>
<dbReference type="InterPro" id="IPR020057">
    <property type="entry name" value="Ribosomal_bL25_b-dom"/>
</dbReference>
<keyword evidence="3 5" id="KW-0689">Ribosomal protein</keyword>
<dbReference type="EMBL" id="FOGD01000003">
    <property type="protein sequence ID" value="SEQ92724.1"/>
    <property type="molecule type" value="Genomic_DNA"/>
</dbReference>
<comment type="function">
    <text evidence="5">This is one of the proteins that binds to the 5S RNA in the ribosome where it forms part of the central protuberance.</text>
</comment>
<protein>
    <recommendedName>
        <fullName evidence="5">Large ribosomal subunit protein bL25</fullName>
    </recommendedName>
    <alternativeName>
        <fullName evidence="5">General stress protein CTC</fullName>
    </alternativeName>
</protein>
<dbReference type="GO" id="GO:0006412">
    <property type="term" value="P:translation"/>
    <property type="evidence" value="ECO:0007669"/>
    <property type="project" value="UniProtKB-UniRule"/>
</dbReference>
<proteinExistence type="inferred from homology"/>
<dbReference type="RefSeq" id="WP_091455024.1">
    <property type="nucleotide sequence ID" value="NZ_FOGD01000003.1"/>
</dbReference>
<dbReference type="InterPro" id="IPR020930">
    <property type="entry name" value="Ribosomal_uL5_bac-type"/>
</dbReference>
<dbReference type="InterPro" id="IPR029751">
    <property type="entry name" value="Ribosomal_L25_dom"/>
</dbReference>
<comment type="subunit">
    <text evidence="5">Part of the 50S ribosomal subunit; part of the 5S rRNA/L5/L18/L25 subcomplex. Contacts the 5S rRNA. Binds to the 5S rRNA independently of L5 and L18.</text>
</comment>
<evidence type="ECO:0000256" key="2">
    <source>
        <dbReference type="ARBA" id="ARBA00022884"/>
    </source>
</evidence>
<gene>
    <name evidence="5" type="primary">rplY</name>
    <name evidence="5" type="synonym">ctc</name>
    <name evidence="8" type="ORF">SAMN02982919_01411</name>
</gene>
<feature type="domain" description="Large ribosomal subunit protein bL25 L25" evidence="6">
    <location>
        <begin position="5"/>
        <end position="90"/>
    </location>
</feature>
<dbReference type="GO" id="GO:0022625">
    <property type="term" value="C:cytosolic large ribosomal subunit"/>
    <property type="evidence" value="ECO:0007669"/>
    <property type="project" value="TreeGrafter"/>
</dbReference>
<dbReference type="HAMAP" id="MF_01336">
    <property type="entry name" value="Ribosomal_bL25"/>
    <property type="match status" value="1"/>
</dbReference>
<dbReference type="InterPro" id="IPR011035">
    <property type="entry name" value="Ribosomal_bL25/Gln-tRNA_synth"/>
</dbReference>
<evidence type="ECO:0000259" key="7">
    <source>
        <dbReference type="Pfam" id="PF14693"/>
    </source>
</evidence>
<reference evidence="8 9" key="1">
    <citation type="submission" date="2016-10" db="EMBL/GenBank/DDBJ databases">
        <authorList>
            <person name="de Groot N.N."/>
        </authorList>
    </citation>
    <scope>NUCLEOTIDE SEQUENCE [LARGE SCALE GENOMIC DNA]</scope>
    <source>
        <strain evidence="8 9">ATCC 35958</strain>
    </source>
</reference>
<keyword evidence="9" id="KW-1185">Reference proteome</keyword>
<dbReference type="NCBIfam" id="NF004128">
    <property type="entry name" value="PRK05618.1-2"/>
    <property type="match status" value="1"/>
</dbReference>
<comment type="similarity">
    <text evidence="5">Belongs to the bacterial ribosomal protein bL25 family. CTC subfamily.</text>
</comment>
<feature type="domain" description="Large ribosomal subunit protein bL25 beta" evidence="7">
    <location>
        <begin position="98"/>
        <end position="186"/>
    </location>
</feature>
<dbReference type="OrthoDB" id="9806411at2"/>
<dbReference type="HAMAP" id="MF_01334">
    <property type="entry name" value="Ribosomal_bL25_CTC"/>
    <property type="match status" value="1"/>
</dbReference>
<keyword evidence="4 5" id="KW-0687">Ribonucleoprotein</keyword>
<dbReference type="NCBIfam" id="TIGR00731">
    <property type="entry name" value="bL25_bact_ctc"/>
    <property type="match status" value="1"/>
</dbReference>
<dbReference type="InterPro" id="IPR020055">
    <property type="entry name" value="Ribosomal_bL25_short"/>
</dbReference>
<accession>A0A1H9K0W7</accession>
<keyword evidence="1 5" id="KW-0699">rRNA-binding</keyword>
<evidence type="ECO:0000259" key="6">
    <source>
        <dbReference type="Pfam" id="PF01386"/>
    </source>
</evidence>
<evidence type="ECO:0000313" key="8">
    <source>
        <dbReference type="EMBL" id="SEQ92724.1"/>
    </source>
</evidence>
<evidence type="ECO:0000256" key="5">
    <source>
        <dbReference type="HAMAP-Rule" id="MF_01334"/>
    </source>
</evidence>
<dbReference type="InterPro" id="IPR001021">
    <property type="entry name" value="Ribosomal_bL25_long"/>
</dbReference>
<dbReference type="InterPro" id="IPR020056">
    <property type="entry name" value="Rbsml_bL25/Gln-tRNA_synth_N"/>
</dbReference>
<evidence type="ECO:0000256" key="4">
    <source>
        <dbReference type="ARBA" id="ARBA00023274"/>
    </source>
</evidence>
<dbReference type="Gene3D" id="2.170.120.20">
    <property type="entry name" value="Ribosomal protein L25, beta domain"/>
    <property type="match status" value="1"/>
</dbReference>
<evidence type="ECO:0000313" key="9">
    <source>
        <dbReference type="Proteomes" id="UP000199766"/>
    </source>
</evidence>
<dbReference type="GO" id="GO:0003735">
    <property type="term" value="F:structural constituent of ribosome"/>
    <property type="evidence" value="ECO:0007669"/>
    <property type="project" value="InterPro"/>
</dbReference>
<organism evidence="8 9">
    <name type="scientific">Giesbergeria anulus</name>
    <dbReference type="NCBI Taxonomy" id="180197"/>
    <lineage>
        <taxon>Bacteria</taxon>
        <taxon>Pseudomonadati</taxon>
        <taxon>Pseudomonadota</taxon>
        <taxon>Betaproteobacteria</taxon>
        <taxon>Burkholderiales</taxon>
        <taxon>Comamonadaceae</taxon>
        <taxon>Giesbergeria</taxon>
    </lineage>
</organism>
<dbReference type="SUPFAM" id="SSF50715">
    <property type="entry name" value="Ribosomal protein L25-like"/>
    <property type="match status" value="1"/>
</dbReference>
<sequence>MNIVAFERAKQGTGASRRLRNSGRTPGIIYGGDTQPQAIEVDHNGLWHTLKKEAFHSSVLDMDLGGQTVKVVLRNVQYHPYKQQVLHIDFQRVDAKTKLHLKVPVHFVGADESAAVKVDHCTVNVVVNELDVTCMPSDLPEFISVDLSELKKGATLHLKDVKFPRGVTPVTRGSQNNPALVSMVAPVIVVEAPVVAAAPAKGKGKGKK</sequence>
<dbReference type="NCBIfam" id="NF004612">
    <property type="entry name" value="PRK05943.1"/>
    <property type="match status" value="1"/>
</dbReference>
<evidence type="ECO:0000256" key="3">
    <source>
        <dbReference type="ARBA" id="ARBA00022980"/>
    </source>
</evidence>
<dbReference type="NCBIfam" id="NF004130">
    <property type="entry name" value="PRK05618.1-5"/>
    <property type="match status" value="1"/>
</dbReference>